<sequence>MCAASISPSTWQQAGAGDDDRAAVCVDMVAKIGRRRQREDAAAVVRAPAAIAGDGVGVGVGVAVDRVEEIGGNGVDIWAQIFIDQMKWKMNSH</sequence>
<organism evidence="1">
    <name type="scientific">Oryza brachyantha</name>
    <name type="common">malo sina</name>
    <dbReference type="NCBI Taxonomy" id="4533"/>
    <lineage>
        <taxon>Eukaryota</taxon>
        <taxon>Viridiplantae</taxon>
        <taxon>Streptophyta</taxon>
        <taxon>Embryophyta</taxon>
        <taxon>Tracheophyta</taxon>
        <taxon>Spermatophyta</taxon>
        <taxon>Magnoliopsida</taxon>
        <taxon>Liliopsida</taxon>
        <taxon>Poales</taxon>
        <taxon>Poaceae</taxon>
        <taxon>BOP clade</taxon>
        <taxon>Oryzoideae</taxon>
        <taxon>Oryzeae</taxon>
        <taxon>Oryzinae</taxon>
        <taxon>Oryza</taxon>
    </lineage>
</organism>
<name>J3M3W3_ORYBR</name>
<dbReference type="EnsemblPlants" id="OB05G12870.1">
    <property type="protein sequence ID" value="OB05G12870.1"/>
    <property type="gene ID" value="OB05G12870"/>
</dbReference>
<dbReference type="AlphaFoldDB" id="J3M3W3"/>
<keyword evidence="2" id="KW-1185">Reference proteome</keyword>
<dbReference type="Gramene" id="OB05G12870.1">
    <property type="protein sequence ID" value="OB05G12870.1"/>
    <property type="gene ID" value="OB05G12870"/>
</dbReference>
<protein>
    <submittedName>
        <fullName evidence="1">Uncharacterized protein</fullName>
    </submittedName>
</protein>
<reference evidence="1" key="2">
    <citation type="submission" date="2013-04" db="UniProtKB">
        <authorList>
            <consortium name="EnsemblPlants"/>
        </authorList>
    </citation>
    <scope>IDENTIFICATION</scope>
</reference>
<dbReference type="Proteomes" id="UP000006038">
    <property type="component" value="Chromosome 5"/>
</dbReference>
<evidence type="ECO:0000313" key="1">
    <source>
        <dbReference type="EnsemblPlants" id="OB05G12870.1"/>
    </source>
</evidence>
<reference evidence="1" key="1">
    <citation type="journal article" date="2013" name="Nat. Commun.">
        <title>Whole-genome sequencing of Oryza brachyantha reveals mechanisms underlying Oryza genome evolution.</title>
        <authorList>
            <person name="Chen J."/>
            <person name="Huang Q."/>
            <person name="Gao D."/>
            <person name="Wang J."/>
            <person name="Lang Y."/>
            <person name="Liu T."/>
            <person name="Li B."/>
            <person name="Bai Z."/>
            <person name="Luis Goicoechea J."/>
            <person name="Liang C."/>
            <person name="Chen C."/>
            <person name="Zhang W."/>
            <person name="Sun S."/>
            <person name="Liao Y."/>
            <person name="Zhang X."/>
            <person name="Yang L."/>
            <person name="Song C."/>
            <person name="Wang M."/>
            <person name="Shi J."/>
            <person name="Liu G."/>
            <person name="Liu J."/>
            <person name="Zhou H."/>
            <person name="Zhou W."/>
            <person name="Yu Q."/>
            <person name="An N."/>
            <person name="Chen Y."/>
            <person name="Cai Q."/>
            <person name="Wang B."/>
            <person name="Liu B."/>
            <person name="Min J."/>
            <person name="Huang Y."/>
            <person name="Wu H."/>
            <person name="Li Z."/>
            <person name="Zhang Y."/>
            <person name="Yin Y."/>
            <person name="Song W."/>
            <person name="Jiang J."/>
            <person name="Jackson S.A."/>
            <person name="Wing R.A."/>
            <person name="Wang J."/>
            <person name="Chen M."/>
        </authorList>
    </citation>
    <scope>NUCLEOTIDE SEQUENCE [LARGE SCALE GENOMIC DNA]</scope>
    <source>
        <strain evidence="1">cv. IRGC 101232</strain>
    </source>
</reference>
<dbReference type="HOGENOM" id="CLU_2516518_0_0_1"/>
<proteinExistence type="predicted"/>
<accession>J3M3W3</accession>
<evidence type="ECO:0000313" key="2">
    <source>
        <dbReference type="Proteomes" id="UP000006038"/>
    </source>
</evidence>